<keyword evidence="1" id="KW-1133">Transmembrane helix</keyword>
<reference evidence="2 3" key="1">
    <citation type="submission" date="2021-06" db="EMBL/GenBank/DDBJ databases">
        <authorList>
            <person name="Palmer J.M."/>
        </authorList>
    </citation>
    <scope>NUCLEOTIDE SEQUENCE [LARGE SCALE GENOMIC DNA]</scope>
    <source>
        <strain evidence="2 3">GA_2019</strain>
        <tissue evidence="2">Muscle</tissue>
    </source>
</reference>
<proteinExistence type="predicted"/>
<comment type="caution">
    <text evidence="2">The sequence shown here is derived from an EMBL/GenBank/DDBJ whole genome shotgun (WGS) entry which is preliminary data.</text>
</comment>
<feature type="transmembrane region" description="Helical" evidence="1">
    <location>
        <begin position="57"/>
        <end position="80"/>
    </location>
</feature>
<dbReference type="Proteomes" id="UP001476798">
    <property type="component" value="Unassembled WGS sequence"/>
</dbReference>
<gene>
    <name evidence="2" type="ORF">GOODEAATRI_011496</name>
</gene>
<keyword evidence="1" id="KW-0812">Transmembrane</keyword>
<keyword evidence="3" id="KW-1185">Reference proteome</keyword>
<accession>A0ABV0PDF1</accession>
<protein>
    <recommendedName>
        <fullName evidence="4">NADH:ubiquinone reductase (H(+)-translocating)</fullName>
    </recommendedName>
</protein>
<sequence length="101" mass="10974">VSLCGELSLPAFLDSGESLLETKDVIENSKTLAAFRLSSPLSALVLTSIISLRPKGIISPIFIFGLSLVTKASLSSILLYHITKFQRVIIEALCLLLKSWL</sequence>
<keyword evidence="1" id="KW-0472">Membrane</keyword>
<evidence type="ECO:0000256" key="1">
    <source>
        <dbReference type="SAM" id="Phobius"/>
    </source>
</evidence>
<evidence type="ECO:0000313" key="2">
    <source>
        <dbReference type="EMBL" id="MEQ2181432.1"/>
    </source>
</evidence>
<evidence type="ECO:0000313" key="3">
    <source>
        <dbReference type="Proteomes" id="UP001476798"/>
    </source>
</evidence>
<feature type="non-terminal residue" evidence="2">
    <location>
        <position position="1"/>
    </location>
</feature>
<evidence type="ECO:0008006" key="4">
    <source>
        <dbReference type="Google" id="ProtNLM"/>
    </source>
</evidence>
<dbReference type="EMBL" id="JAHRIO010070672">
    <property type="protein sequence ID" value="MEQ2181432.1"/>
    <property type="molecule type" value="Genomic_DNA"/>
</dbReference>
<organism evidence="2 3">
    <name type="scientific">Goodea atripinnis</name>
    <dbReference type="NCBI Taxonomy" id="208336"/>
    <lineage>
        <taxon>Eukaryota</taxon>
        <taxon>Metazoa</taxon>
        <taxon>Chordata</taxon>
        <taxon>Craniata</taxon>
        <taxon>Vertebrata</taxon>
        <taxon>Euteleostomi</taxon>
        <taxon>Actinopterygii</taxon>
        <taxon>Neopterygii</taxon>
        <taxon>Teleostei</taxon>
        <taxon>Neoteleostei</taxon>
        <taxon>Acanthomorphata</taxon>
        <taxon>Ovalentaria</taxon>
        <taxon>Atherinomorphae</taxon>
        <taxon>Cyprinodontiformes</taxon>
        <taxon>Goodeidae</taxon>
        <taxon>Goodea</taxon>
    </lineage>
</organism>
<name>A0ABV0PDF1_9TELE</name>